<dbReference type="GeneID" id="5036391"/>
<proteinExistence type="predicted"/>
<dbReference type="OMA" id="FRVIIQN"/>
<dbReference type="RefSeq" id="XP_001450606.1">
    <property type="nucleotide sequence ID" value="XM_001450569.2"/>
</dbReference>
<feature type="region of interest" description="Disordered" evidence="1">
    <location>
        <begin position="26"/>
        <end position="63"/>
    </location>
</feature>
<name>A0DJJ2_PARTE</name>
<keyword evidence="3" id="KW-1185">Reference proteome</keyword>
<dbReference type="AlphaFoldDB" id="A0DJJ2"/>
<feature type="compositionally biased region" description="Basic and acidic residues" evidence="1">
    <location>
        <begin position="39"/>
        <end position="54"/>
    </location>
</feature>
<organism evidence="2 3">
    <name type="scientific">Paramecium tetraurelia</name>
    <dbReference type="NCBI Taxonomy" id="5888"/>
    <lineage>
        <taxon>Eukaryota</taxon>
        <taxon>Sar</taxon>
        <taxon>Alveolata</taxon>
        <taxon>Ciliophora</taxon>
        <taxon>Intramacronucleata</taxon>
        <taxon>Oligohymenophorea</taxon>
        <taxon>Peniculida</taxon>
        <taxon>Parameciidae</taxon>
        <taxon>Paramecium</taxon>
    </lineage>
</organism>
<protein>
    <recommendedName>
        <fullName evidence="4">Small EDRK-rich factor-like N-terminal domain-containing protein</fullName>
    </recommendedName>
</protein>
<dbReference type="KEGG" id="ptm:GSPATT00017553001"/>
<reference evidence="2 3" key="1">
    <citation type="journal article" date="2006" name="Nature">
        <title>Global trends of whole-genome duplications revealed by the ciliate Paramecium tetraurelia.</title>
        <authorList>
            <consortium name="Genoscope"/>
            <person name="Aury J.-M."/>
            <person name="Jaillon O."/>
            <person name="Duret L."/>
            <person name="Noel B."/>
            <person name="Jubin C."/>
            <person name="Porcel B.M."/>
            <person name="Segurens B."/>
            <person name="Daubin V."/>
            <person name="Anthouard V."/>
            <person name="Aiach N."/>
            <person name="Arnaiz O."/>
            <person name="Billaut A."/>
            <person name="Beisson J."/>
            <person name="Blanc I."/>
            <person name="Bouhouche K."/>
            <person name="Camara F."/>
            <person name="Duharcourt S."/>
            <person name="Guigo R."/>
            <person name="Gogendeau D."/>
            <person name="Katinka M."/>
            <person name="Keller A.-M."/>
            <person name="Kissmehl R."/>
            <person name="Klotz C."/>
            <person name="Koll F."/>
            <person name="Le Moue A."/>
            <person name="Lepere C."/>
            <person name="Malinsky S."/>
            <person name="Nowacki M."/>
            <person name="Nowak J.K."/>
            <person name="Plattner H."/>
            <person name="Poulain J."/>
            <person name="Ruiz F."/>
            <person name="Serrano V."/>
            <person name="Zagulski M."/>
            <person name="Dessen P."/>
            <person name="Betermier M."/>
            <person name="Weissenbach J."/>
            <person name="Scarpelli C."/>
            <person name="Schachter V."/>
            <person name="Sperling L."/>
            <person name="Meyer E."/>
            <person name="Cohen J."/>
            <person name="Wincker P."/>
        </authorList>
    </citation>
    <scope>NUCLEOTIDE SEQUENCE [LARGE SCALE GENOMIC DNA]</scope>
    <source>
        <strain evidence="2 3">Stock d4-2</strain>
    </source>
</reference>
<evidence type="ECO:0000313" key="3">
    <source>
        <dbReference type="Proteomes" id="UP000000600"/>
    </source>
</evidence>
<evidence type="ECO:0008006" key="4">
    <source>
        <dbReference type="Google" id="ProtNLM"/>
    </source>
</evidence>
<accession>A0DJJ2</accession>
<dbReference type="Proteomes" id="UP000000600">
    <property type="component" value="Unassembled WGS sequence"/>
</dbReference>
<sequence>MVQFRVIIQNNEDEMEKQARLMAEKYKDGPKKKGALVKKTQERTQFDSATHEMQKQAQQHPPK</sequence>
<dbReference type="HOGENOM" id="CLU_208104_0_0_1"/>
<evidence type="ECO:0000313" key="2">
    <source>
        <dbReference type="EMBL" id="CAK83209.1"/>
    </source>
</evidence>
<dbReference type="OrthoDB" id="289975at2759"/>
<dbReference type="InParanoid" id="A0DJJ2"/>
<dbReference type="EMBL" id="CT868463">
    <property type="protein sequence ID" value="CAK83209.1"/>
    <property type="molecule type" value="Genomic_DNA"/>
</dbReference>
<evidence type="ECO:0000256" key="1">
    <source>
        <dbReference type="SAM" id="MobiDB-lite"/>
    </source>
</evidence>
<gene>
    <name evidence="2" type="ORF">GSPATT00017553001</name>
</gene>